<organism evidence="1 2">
    <name type="scientific">Congzhengia minquanensis</name>
    <dbReference type="NCBI Taxonomy" id="2763657"/>
    <lineage>
        <taxon>Bacteria</taxon>
        <taxon>Bacillati</taxon>
        <taxon>Bacillota</taxon>
        <taxon>Clostridia</taxon>
        <taxon>Eubacteriales</taxon>
        <taxon>Oscillospiraceae</taxon>
        <taxon>Congzhengia</taxon>
    </lineage>
</organism>
<reference evidence="1" key="1">
    <citation type="submission" date="2020-08" db="EMBL/GenBank/DDBJ databases">
        <title>Genome public.</title>
        <authorList>
            <person name="Liu C."/>
            <person name="Sun Q."/>
        </authorList>
    </citation>
    <scope>NUCLEOTIDE SEQUENCE</scope>
    <source>
        <strain evidence="1">H8</strain>
    </source>
</reference>
<keyword evidence="2" id="KW-1185">Reference proteome</keyword>
<dbReference type="AlphaFoldDB" id="A0A926DKV9"/>
<evidence type="ECO:0000313" key="2">
    <source>
        <dbReference type="Proteomes" id="UP000611762"/>
    </source>
</evidence>
<sequence>MQKIVYISNSRDYTEQNDINDNKYLVRINKLLEEGWTISQLNPYTVDVDPKLENYLHKETLVSFVILEKNEEKSQ</sequence>
<dbReference type="RefSeq" id="WP_249310826.1">
    <property type="nucleotide sequence ID" value="NZ_JACRSU010000001.1"/>
</dbReference>
<dbReference type="Proteomes" id="UP000611762">
    <property type="component" value="Unassembled WGS sequence"/>
</dbReference>
<gene>
    <name evidence="1" type="ORF">H8698_01290</name>
</gene>
<protein>
    <recommendedName>
        <fullName evidence="3">DUF4177 domain-containing protein</fullName>
    </recommendedName>
</protein>
<dbReference type="EMBL" id="JACRSU010000001">
    <property type="protein sequence ID" value="MBC8539607.1"/>
    <property type="molecule type" value="Genomic_DNA"/>
</dbReference>
<comment type="caution">
    <text evidence="1">The sequence shown here is derived from an EMBL/GenBank/DDBJ whole genome shotgun (WGS) entry which is preliminary data.</text>
</comment>
<name>A0A926DKV9_9FIRM</name>
<proteinExistence type="predicted"/>
<accession>A0A926DKV9</accession>
<evidence type="ECO:0008006" key="3">
    <source>
        <dbReference type="Google" id="ProtNLM"/>
    </source>
</evidence>
<evidence type="ECO:0000313" key="1">
    <source>
        <dbReference type="EMBL" id="MBC8539607.1"/>
    </source>
</evidence>